<sequence>MFRSIRNIILVLIICLTASGLPLYADSIDFQAFIPKVEEINLEFSSEVEVLSEKESKITFSIATDGGPTTVALNPDAPLAVSLIVQDEASRIIDLQNILDTHLLDEITVSKDSPLNIHLTLNQEKLNLPDGDYKIHIEANIMDYQLDHNTALVNISFLNEYTYIPAARGINRSQSALTLFFPDSEHNHIIPITRILPYTSTPLRATIDNLIKGPDESLNLANEFLIPNEISVSLNKDIAGVNFYGDLSQYEGYPSNSYFLVKVLVESLGSIKEVNSVQFYFKNRIVDAALHDQSMRDPYTPSTEVKTYTALVTDSNRLLLTPLNLSNDKTPQGLFNSLKYSGAMEVYNAKLMPPVPEEINLENYTLVDGNLTLEFNSAFLEAYNKDVDRQLMMIDAILFSFSSLDDVNTVEIKVNGKIIEELHGVEIPSNVDGLYINPEMDYRE</sequence>
<dbReference type="AlphaFoldDB" id="A0A833HRB8"/>
<proteinExistence type="predicted"/>
<organism evidence="2 3">
    <name type="scientific">Alkaliphilus serpentinus</name>
    <dbReference type="NCBI Taxonomy" id="1482731"/>
    <lineage>
        <taxon>Bacteria</taxon>
        <taxon>Bacillati</taxon>
        <taxon>Bacillota</taxon>
        <taxon>Clostridia</taxon>
        <taxon>Peptostreptococcales</taxon>
        <taxon>Natronincolaceae</taxon>
        <taxon>Alkaliphilus</taxon>
    </lineage>
</organism>
<dbReference type="RefSeq" id="WP_151864602.1">
    <property type="nucleotide sequence ID" value="NZ_WBZB01000005.1"/>
</dbReference>
<dbReference type="Proteomes" id="UP000465601">
    <property type="component" value="Unassembled WGS sequence"/>
</dbReference>
<comment type="caution">
    <text evidence="2">The sequence shown here is derived from an EMBL/GenBank/DDBJ whole genome shotgun (WGS) entry which is preliminary data.</text>
</comment>
<reference evidence="2 3" key="1">
    <citation type="submission" date="2019-10" db="EMBL/GenBank/DDBJ databases">
        <title>Alkaliphilus serpentinus sp. nov. and Alkaliphilus pronyensis sp. nov., two novel anaerobic alkaliphilic species isolated from the serpentinized-hosted hydrothermal field of the Prony Bay (New Caledonia).</title>
        <authorList>
            <person name="Postec A."/>
        </authorList>
    </citation>
    <scope>NUCLEOTIDE SEQUENCE [LARGE SCALE GENOMIC DNA]</scope>
    <source>
        <strain evidence="2 3">LacT</strain>
    </source>
</reference>
<evidence type="ECO:0000259" key="1">
    <source>
        <dbReference type="SMART" id="SM00909"/>
    </source>
</evidence>
<gene>
    <name evidence="2" type="ORF">F8153_01610</name>
</gene>
<keyword evidence="3" id="KW-1185">Reference proteome</keyword>
<evidence type="ECO:0000313" key="2">
    <source>
        <dbReference type="EMBL" id="KAB3532884.1"/>
    </source>
</evidence>
<feature type="domain" description="GerMN" evidence="1">
    <location>
        <begin position="203"/>
        <end position="290"/>
    </location>
</feature>
<dbReference type="Pfam" id="PF10646">
    <property type="entry name" value="Germane"/>
    <property type="match status" value="2"/>
</dbReference>
<accession>A0A833HRB8</accession>
<dbReference type="SMART" id="SM00909">
    <property type="entry name" value="Germane"/>
    <property type="match status" value="2"/>
</dbReference>
<feature type="domain" description="GerMN" evidence="1">
    <location>
        <begin position="331"/>
        <end position="423"/>
    </location>
</feature>
<protein>
    <submittedName>
        <fullName evidence="2">GerMN domain-containing protein</fullName>
    </submittedName>
</protein>
<dbReference type="OrthoDB" id="1953838at2"/>
<name>A0A833HRB8_9FIRM</name>
<dbReference type="InterPro" id="IPR019606">
    <property type="entry name" value="GerMN"/>
</dbReference>
<dbReference type="EMBL" id="WBZB01000005">
    <property type="protein sequence ID" value="KAB3532884.1"/>
    <property type="molecule type" value="Genomic_DNA"/>
</dbReference>
<evidence type="ECO:0000313" key="3">
    <source>
        <dbReference type="Proteomes" id="UP000465601"/>
    </source>
</evidence>